<evidence type="ECO:0000313" key="3">
    <source>
        <dbReference type="Proteomes" id="UP000654471"/>
    </source>
</evidence>
<gene>
    <name evidence="2" type="ORF">GCM10010211_15710</name>
</gene>
<comment type="caution">
    <text evidence="2">The sequence shown here is derived from an EMBL/GenBank/DDBJ whole genome shotgun (WGS) entry which is preliminary data.</text>
</comment>
<dbReference type="Proteomes" id="UP000654471">
    <property type="component" value="Unassembled WGS sequence"/>
</dbReference>
<keyword evidence="3" id="KW-1185">Reference proteome</keyword>
<organism evidence="2 3">
    <name type="scientific">Streptomyces albospinus</name>
    <dbReference type="NCBI Taxonomy" id="285515"/>
    <lineage>
        <taxon>Bacteria</taxon>
        <taxon>Bacillati</taxon>
        <taxon>Actinomycetota</taxon>
        <taxon>Actinomycetes</taxon>
        <taxon>Kitasatosporales</taxon>
        <taxon>Streptomycetaceae</taxon>
        <taxon>Streptomyces</taxon>
    </lineage>
</organism>
<sequence>MPMVLWSVLVSHFTGSGFADRDRTEGGSAGSGFTGDVMPRRCPRPPESSPRTAVPPGCEVSPGEGVKIGGMPDTKGS</sequence>
<feature type="region of interest" description="Disordered" evidence="1">
    <location>
        <begin position="16"/>
        <end position="77"/>
    </location>
</feature>
<accession>A0ABQ2UVL8</accession>
<dbReference type="EMBL" id="BMRP01000004">
    <property type="protein sequence ID" value="GGU52173.1"/>
    <property type="molecule type" value="Genomic_DNA"/>
</dbReference>
<name>A0ABQ2UVL8_9ACTN</name>
<protein>
    <recommendedName>
        <fullName evidence="4">Secreted protein</fullName>
    </recommendedName>
</protein>
<evidence type="ECO:0000313" key="2">
    <source>
        <dbReference type="EMBL" id="GGU52173.1"/>
    </source>
</evidence>
<evidence type="ECO:0000256" key="1">
    <source>
        <dbReference type="SAM" id="MobiDB-lite"/>
    </source>
</evidence>
<reference evidence="3" key="1">
    <citation type="journal article" date="2019" name="Int. J. Syst. Evol. Microbiol.">
        <title>The Global Catalogue of Microorganisms (GCM) 10K type strain sequencing project: providing services to taxonomists for standard genome sequencing and annotation.</title>
        <authorList>
            <consortium name="The Broad Institute Genomics Platform"/>
            <consortium name="The Broad Institute Genome Sequencing Center for Infectious Disease"/>
            <person name="Wu L."/>
            <person name="Ma J."/>
        </authorList>
    </citation>
    <scope>NUCLEOTIDE SEQUENCE [LARGE SCALE GENOMIC DNA]</scope>
    <source>
        <strain evidence="3">JCM 3399</strain>
    </source>
</reference>
<evidence type="ECO:0008006" key="4">
    <source>
        <dbReference type="Google" id="ProtNLM"/>
    </source>
</evidence>
<proteinExistence type="predicted"/>